<gene>
    <name evidence="2" type="ORF">GCM10025770_18550</name>
</gene>
<dbReference type="RefSeq" id="WP_345532634.1">
    <property type="nucleotide sequence ID" value="NZ_BAABLD010000008.1"/>
</dbReference>
<evidence type="ECO:0000256" key="1">
    <source>
        <dbReference type="SAM" id="SignalP"/>
    </source>
</evidence>
<reference evidence="3" key="1">
    <citation type="journal article" date="2019" name="Int. J. Syst. Evol. Microbiol.">
        <title>The Global Catalogue of Microorganisms (GCM) 10K type strain sequencing project: providing services to taxonomists for standard genome sequencing and annotation.</title>
        <authorList>
            <consortium name="The Broad Institute Genomics Platform"/>
            <consortium name="The Broad Institute Genome Sequencing Center for Infectious Disease"/>
            <person name="Wu L."/>
            <person name="Ma J."/>
        </authorList>
    </citation>
    <scope>NUCLEOTIDE SEQUENCE [LARGE SCALE GENOMIC DNA]</scope>
    <source>
        <strain evidence="3">JCM 18715</strain>
    </source>
</reference>
<feature type="signal peptide" evidence="1">
    <location>
        <begin position="1"/>
        <end position="21"/>
    </location>
</feature>
<comment type="caution">
    <text evidence="2">The sequence shown here is derived from an EMBL/GenBank/DDBJ whole genome shotgun (WGS) entry which is preliminary data.</text>
</comment>
<keyword evidence="1" id="KW-0732">Signal</keyword>
<dbReference type="EMBL" id="BAABLD010000008">
    <property type="protein sequence ID" value="GAA5164500.1"/>
    <property type="molecule type" value="Genomic_DNA"/>
</dbReference>
<accession>A0ABP9QN21</accession>
<evidence type="ECO:0000313" key="3">
    <source>
        <dbReference type="Proteomes" id="UP001500547"/>
    </source>
</evidence>
<sequence length="294" mass="32619">MKPHRLLCSLLILLCAPLLHAQDVPPEKLSYTFAEALALPRVKRELDPAIRLSFGPDLPADVVEGTPADSYHNRTVKLFDGCEVVIADLLGDLIKEARSKGYDAVVRIRLVVRGKPDDTATQIICNRSQAATSTELSASFAISKAKAREFAERENKPVALRPPQANAQYLPLAEVLESPDVRNALASRGMEISVGWFGTLDFFERSEPDTFRESVKVEADGAPAACRRAAAQSLQAMMREAAEKRFRYLVRVGSYLRDQRTPAEGDYECQVSRRFDSWPLMATVVLRGSFANPR</sequence>
<keyword evidence="3" id="KW-1185">Reference proteome</keyword>
<feature type="chain" id="PRO_5046927200" evidence="1">
    <location>
        <begin position="22"/>
        <end position="294"/>
    </location>
</feature>
<protein>
    <submittedName>
        <fullName evidence="2">Uncharacterized protein</fullName>
    </submittedName>
</protein>
<name>A0ABP9QN21_9RHOO</name>
<evidence type="ECO:0000313" key="2">
    <source>
        <dbReference type="EMBL" id="GAA5164500.1"/>
    </source>
</evidence>
<organism evidence="2 3">
    <name type="scientific">Viridibacterium curvum</name>
    <dbReference type="NCBI Taxonomy" id="1101404"/>
    <lineage>
        <taxon>Bacteria</taxon>
        <taxon>Pseudomonadati</taxon>
        <taxon>Pseudomonadota</taxon>
        <taxon>Betaproteobacteria</taxon>
        <taxon>Rhodocyclales</taxon>
        <taxon>Rhodocyclaceae</taxon>
        <taxon>Viridibacterium</taxon>
    </lineage>
</organism>
<proteinExistence type="predicted"/>
<dbReference type="Proteomes" id="UP001500547">
    <property type="component" value="Unassembled WGS sequence"/>
</dbReference>